<dbReference type="EMBL" id="JAYKXN010000003">
    <property type="protein sequence ID" value="KAK7300174.1"/>
    <property type="molecule type" value="Genomic_DNA"/>
</dbReference>
<dbReference type="Proteomes" id="UP001359559">
    <property type="component" value="Unassembled WGS sequence"/>
</dbReference>
<proteinExistence type="predicted"/>
<organism evidence="1 2">
    <name type="scientific">Clitoria ternatea</name>
    <name type="common">Butterfly pea</name>
    <dbReference type="NCBI Taxonomy" id="43366"/>
    <lineage>
        <taxon>Eukaryota</taxon>
        <taxon>Viridiplantae</taxon>
        <taxon>Streptophyta</taxon>
        <taxon>Embryophyta</taxon>
        <taxon>Tracheophyta</taxon>
        <taxon>Spermatophyta</taxon>
        <taxon>Magnoliopsida</taxon>
        <taxon>eudicotyledons</taxon>
        <taxon>Gunneridae</taxon>
        <taxon>Pentapetalae</taxon>
        <taxon>rosids</taxon>
        <taxon>fabids</taxon>
        <taxon>Fabales</taxon>
        <taxon>Fabaceae</taxon>
        <taxon>Papilionoideae</taxon>
        <taxon>50 kb inversion clade</taxon>
        <taxon>NPAAA clade</taxon>
        <taxon>indigoferoid/millettioid clade</taxon>
        <taxon>Phaseoleae</taxon>
        <taxon>Clitoria</taxon>
    </lineage>
</organism>
<dbReference type="AlphaFoldDB" id="A0AAN9JMR0"/>
<gene>
    <name evidence="1" type="ORF">RJT34_11011</name>
</gene>
<comment type="caution">
    <text evidence="1">The sequence shown here is derived from an EMBL/GenBank/DDBJ whole genome shotgun (WGS) entry which is preliminary data.</text>
</comment>
<name>A0AAN9JMR0_CLITE</name>
<reference evidence="1 2" key="1">
    <citation type="submission" date="2024-01" db="EMBL/GenBank/DDBJ databases">
        <title>The genomes of 5 underutilized Papilionoideae crops provide insights into root nodulation and disease resistance.</title>
        <authorList>
            <person name="Yuan L."/>
        </authorList>
    </citation>
    <scope>NUCLEOTIDE SEQUENCE [LARGE SCALE GENOMIC DNA]</scope>
    <source>
        <strain evidence="1">LY-2023</strain>
        <tissue evidence="1">Leaf</tissue>
    </source>
</reference>
<accession>A0AAN9JMR0</accession>
<keyword evidence="2" id="KW-1185">Reference proteome</keyword>
<evidence type="ECO:0000313" key="2">
    <source>
        <dbReference type="Proteomes" id="UP001359559"/>
    </source>
</evidence>
<protein>
    <submittedName>
        <fullName evidence="1">Uncharacterized protein</fullName>
    </submittedName>
</protein>
<sequence>MLCTSPRTTTRDRKLDERIKMIQSLDIDKIYTRTMMESINLNPKRYKDEHFAAEVRETLMRGLKEIQEQAQNPSAALEDKNSILSRVVETIEKKPVNGDPVDVGNGLVLLPLPHGVGLPMDQLKFHTDIGVGPSTSGQERRGYVRVYANSELEEAPFYVSDPQQQEIMDELFREGMTVGLVEAQKSFPNLNIEAITSNFGLNKGLYRLEWGIGVCGNHVLPPPEEKIHIEGVINGLLEAKVSFPDLDVPTTAITVLRRRGIELDLQDFTTVKAPSSHLGETSSSGDSQMDFYKGVMDGLVEAHKSLSSLDVNKTASAALDKRKRVAIWSVPKGEEGNASSTSMIPPDEVKLYVEGIMNGLLEAKLGFLDLDVRAILNTVLDERNIKLPFVPFLLVSELDWNTVMPPPLKQFFYKGMQDALVEAQKAFPDLNIDTTFSEASINVPRAAYTLFGEAHDQLVPVEMKISIDGIVSGLHQAKLSFPDLDVEATLVATLHRQGSPDPKQQEMMDEMFCTGMWDGLVEAQKRFPNLDIATAFRAVLISGERHTLKLFEEGRKLFPIEIKIYIEGILSGLGPVKLSFPSLDIWAILNILLNRKGYAGKIGPPMALPSNSDTGHPSSDDPLLEAFIMMNQQESETKGKLFCKLREKHKALRKKFEEIQAAPDKDAIDTPSWKTQYDELIEKFNTKPAHEFIATSSKYDKVGAVLKGRAKELQRLCDDGIEGYKKSQVFQDLMSAMYLDGLRDGFLEAQTILFAAGIPQEEKTPHNSSNSFRLGDFDWSQFC</sequence>
<evidence type="ECO:0000313" key="1">
    <source>
        <dbReference type="EMBL" id="KAK7300174.1"/>
    </source>
</evidence>